<dbReference type="Gene3D" id="3.90.70.80">
    <property type="match status" value="1"/>
</dbReference>
<dbReference type="STRING" id="441375.B6AE94"/>
<dbReference type="OrthoDB" id="415023at2759"/>
<evidence type="ECO:0000256" key="1">
    <source>
        <dbReference type="SAM" id="Coils"/>
    </source>
</evidence>
<dbReference type="GO" id="GO:0004843">
    <property type="term" value="F:cysteine-type deubiquitinase activity"/>
    <property type="evidence" value="ECO:0007669"/>
    <property type="project" value="TreeGrafter"/>
</dbReference>
<dbReference type="VEuPathDB" id="CryptoDB:CMU_010270"/>
<reference evidence="3" key="1">
    <citation type="submission" date="2008-06" db="EMBL/GenBank/DDBJ databases">
        <authorList>
            <person name="Lorenzi H."/>
            <person name="Inman J."/>
            <person name="Miller J."/>
            <person name="Schobel S."/>
            <person name="Amedeo P."/>
            <person name="Caler E.V."/>
            <person name="da Silva J."/>
        </authorList>
    </citation>
    <scope>NUCLEOTIDE SEQUENCE [LARGE SCALE GENOMIC DNA]</scope>
    <source>
        <strain evidence="3">RN66</strain>
    </source>
</reference>
<dbReference type="PANTHER" id="PTHR12419">
    <property type="entry name" value="OTU DOMAIN CONTAINING PROTEIN"/>
    <property type="match status" value="1"/>
</dbReference>
<dbReference type="SUPFAM" id="SSF54001">
    <property type="entry name" value="Cysteine proteinases"/>
    <property type="match status" value="1"/>
</dbReference>
<dbReference type="CDD" id="cd22748">
    <property type="entry name" value="OTU_OTUD6-like"/>
    <property type="match status" value="1"/>
</dbReference>
<keyword evidence="1" id="KW-0175">Coiled coil</keyword>
<evidence type="ECO:0000313" key="4">
    <source>
        <dbReference type="Proteomes" id="UP000001460"/>
    </source>
</evidence>
<dbReference type="GO" id="GO:0006508">
    <property type="term" value="P:proteolysis"/>
    <property type="evidence" value="ECO:0007669"/>
    <property type="project" value="UniProtKB-KW"/>
</dbReference>
<evidence type="ECO:0000313" key="3">
    <source>
        <dbReference type="EMBL" id="EEA06535.1"/>
    </source>
</evidence>
<feature type="domain" description="OTU" evidence="2">
    <location>
        <begin position="161"/>
        <end position="281"/>
    </location>
</feature>
<gene>
    <name evidence="3" type="ORF">CMU_010270</name>
</gene>
<dbReference type="GO" id="GO:0016579">
    <property type="term" value="P:protein deubiquitination"/>
    <property type="evidence" value="ECO:0007669"/>
    <property type="project" value="TreeGrafter"/>
</dbReference>
<protein>
    <submittedName>
        <fullName evidence="3">OTU-like cysteine protease family protein</fullName>
    </submittedName>
</protein>
<dbReference type="Pfam" id="PF02338">
    <property type="entry name" value="OTU"/>
    <property type="match status" value="1"/>
</dbReference>
<dbReference type="InterPro" id="IPR003323">
    <property type="entry name" value="OTU_dom"/>
</dbReference>
<dbReference type="EMBL" id="DS989729">
    <property type="protein sequence ID" value="EEA06535.1"/>
    <property type="molecule type" value="Genomic_DNA"/>
</dbReference>
<dbReference type="PROSITE" id="PS50802">
    <property type="entry name" value="OTU"/>
    <property type="match status" value="1"/>
</dbReference>
<proteinExistence type="predicted"/>
<accession>B6AE94</accession>
<dbReference type="InterPro" id="IPR038765">
    <property type="entry name" value="Papain-like_cys_pep_sf"/>
</dbReference>
<dbReference type="PANTHER" id="PTHR12419:SF10">
    <property type="entry name" value="DEUBIQUITINASE OTUD6B"/>
    <property type="match status" value="1"/>
</dbReference>
<dbReference type="OMA" id="QDQLVFS"/>
<evidence type="ECO:0000259" key="2">
    <source>
        <dbReference type="PROSITE" id="PS50802"/>
    </source>
</evidence>
<name>B6AE94_CRYMR</name>
<keyword evidence="4" id="KW-1185">Reference proteome</keyword>
<dbReference type="RefSeq" id="XP_002140884.1">
    <property type="nucleotide sequence ID" value="XM_002140848.1"/>
</dbReference>
<dbReference type="eggNOG" id="KOG2606">
    <property type="taxonomic scope" value="Eukaryota"/>
</dbReference>
<feature type="coiled-coil region" evidence="1">
    <location>
        <begin position="21"/>
        <end position="68"/>
    </location>
</feature>
<organism evidence="3 4">
    <name type="scientific">Cryptosporidium muris (strain RN66)</name>
    <dbReference type="NCBI Taxonomy" id="441375"/>
    <lineage>
        <taxon>Eukaryota</taxon>
        <taxon>Sar</taxon>
        <taxon>Alveolata</taxon>
        <taxon>Apicomplexa</taxon>
        <taxon>Conoidasida</taxon>
        <taxon>Coccidia</taxon>
        <taxon>Eucoccidiorida</taxon>
        <taxon>Eimeriorina</taxon>
        <taxon>Cryptosporidiidae</taxon>
        <taxon>Cryptosporidium</taxon>
    </lineage>
</organism>
<dbReference type="AlphaFoldDB" id="B6AE94"/>
<dbReference type="InterPro" id="IPR050704">
    <property type="entry name" value="Peptidase_C85-like"/>
</dbReference>
<dbReference type="Proteomes" id="UP000001460">
    <property type="component" value="Unassembled WGS sequence"/>
</dbReference>
<sequence>MSEISDTSDSNENNFSRRSILRRQKQELKNFKLEWKNALKNSKGKGSKREIDNQFKKKEQNILELHKKELSMQSNNIQDNNISINIENQRVDELISSINELKPFYIKERPIILRSYQRKQKKRMAQAEKDQRMYEECILTVNKRDKTEMEDIIEKLKKFNLSLYTIKADGNCLFGAIKHQLEIKGIGNYSIKQLRNIAANYIQENRQDIEPFILSAIEGSTVTFEEYCNCLRNTNEWGGEVELVALSKSLKVPIVVICGLSYRNEYYGLEFENHSSSLYIVYHLYLYATGPHYNSTIENY</sequence>
<dbReference type="GeneID" id="6995992"/>